<proteinExistence type="inferred from homology"/>
<comment type="similarity">
    <text evidence="1">Belongs to the peptidase S1 family. CLIP subfamily.</text>
</comment>
<reference evidence="4" key="2">
    <citation type="submission" date="2020-05" db="UniProtKB">
        <authorList>
            <consortium name="EnsemblMetazoa"/>
        </authorList>
    </citation>
    <scope>IDENTIFICATION</scope>
</reference>
<dbReference type="GO" id="GO:0004252">
    <property type="term" value="F:serine-type endopeptidase activity"/>
    <property type="evidence" value="ECO:0007669"/>
    <property type="project" value="InterPro"/>
</dbReference>
<evidence type="ECO:0000313" key="5">
    <source>
        <dbReference type="Proteomes" id="UP000030765"/>
    </source>
</evidence>
<accession>A0A084VWS5</accession>
<dbReference type="VEuPathDB" id="VectorBase:ASIC010116"/>
<dbReference type="Gene3D" id="2.40.10.10">
    <property type="entry name" value="Trypsin-like serine proteases"/>
    <property type="match status" value="1"/>
</dbReference>
<dbReference type="EMBL" id="ATLV01017749">
    <property type="status" value="NOT_ANNOTATED_CDS"/>
    <property type="molecule type" value="Genomic_DNA"/>
</dbReference>
<reference evidence="3 5" key="1">
    <citation type="journal article" date="2014" name="BMC Genomics">
        <title>Genome sequence of Anopheles sinensis provides insight into genetics basis of mosquito competence for malaria parasites.</title>
        <authorList>
            <person name="Zhou D."/>
            <person name="Zhang D."/>
            <person name="Ding G."/>
            <person name="Shi L."/>
            <person name="Hou Q."/>
            <person name="Ye Y."/>
            <person name="Xu Y."/>
            <person name="Zhou H."/>
            <person name="Xiong C."/>
            <person name="Li S."/>
            <person name="Yu J."/>
            <person name="Hong S."/>
            <person name="Yu X."/>
            <person name="Zou P."/>
            <person name="Chen C."/>
            <person name="Chang X."/>
            <person name="Wang W."/>
            <person name="Lv Y."/>
            <person name="Sun Y."/>
            <person name="Ma L."/>
            <person name="Shen B."/>
            <person name="Zhu C."/>
        </authorList>
    </citation>
    <scope>NUCLEOTIDE SEQUENCE [LARGE SCALE GENOMIC DNA]</scope>
</reference>
<feature type="domain" description="Peptidase S1" evidence="2">
    <location>
        <begin position="3"/>
        <end position="49"/>
    </location>
</feature>
<evidence type="ECO:0000313" key="4">
    <source>
        <dbReference type="EnsemblMetazoa" id="ASIC010116-PA"/>
    </source>
</evidence>
<keyword evidence="5" id="KW-1185">Reference proteome</keyword>
<evidence type="ECO:0000313" key="3">
    <source>
        <dbReference type="EMBL" id="KFB42419.1"/>
    </source>
</evidence>
<gene>
    <name evidence="3" type="ORF">ZHAS_00010116</name>
</gene>
<dbReference type="EnsemblMetazoa" id="ASIC010116-RA">
    <property type="protein sequence ID" value="ASIC010116-PA"/>
    <property type="gene ID" value="ASIC010116"/>
</dbReference>
<dbReference type="InterPro" id="IPR009003">
    <property type="entry name" value="Peptidase_S1_PA"/>
</dbReference>
<dbReference type="GO" id="GO:0006508">
    <property type="term" value="P:proteolysis"/>
    <property type="evidence" value="ECO:0007669"/>
    <property type="project" value="InterPro"/>
</dbReference>
<dbReference type="InterPro" id="IPR001254">
    <property type="entry name" value="Trypsin_dom"/>
</dbReference>
<protein>
    <submittedName>
        <fullName evidence="3 4">Trypsin</fullName>
    </submittedName>
</protein>
<dbReference type="EMBL" id="KE525185">
    <property type="protein sequence ID" value="KFB42419.1"/>
    <property type="molecule type" value="Genomic_DNA"/>
</dbReference>
<dbReference type="Pfam" id="PF00089">
    <property type="entry name" value="Trypsin"/>
    <property type="match status" value="1"/>
</dbReference>
<evidence type="ECO:0000256" key="1">
    <source>
        <dbReference type="ARBA" id="ARBA00024195"/>
    </source>
</evidence>
<evidence type="ECO:0000259" key="2">
    <source>
        <dbReference type="Pfam" id="PF00089"/>
    </source>
</evidence>
<dbReference type="Proteomes" id="UP000030765">
    <property type="component" value="Unassembled WGS sequence"/>
</dbReference>
<name>A0A084VWS5_ANOSI</name>
<dbReference type="AlphaFoldDB" id="A0A084VWS5"/>
<dbReference type="SUPFAM" id="SSF50494">
    <property type="entry name" value="Trypsin-like serine proteases"/>
    <property type="match status" value="1"/>
</dbReference>
<sequence length="55" mass="6219">MPHDIALIKLAENITMTDYIQPVCVWSKDEGLAQDWLLQNSGIVAGFGRRLLDVY</sequence>
<organism evidence="3">
    <name type="scientific">Anopheles sinensis</name>
    <name type="common">Mosquito</name>
    <dbReference type="NCBI Taxonomy" id="74873"/>
    <lineage>
        <taxon>Eukaryota</taxon>
        <taxon>Metazoa</taxon>
        <taxon>Ecdysozoa</taxon>
        <taxon>Arthropoda</taxon>
        <taxon>Hexapoda</taxon>
        <taxon>Insecta</taxon>
        <taxon>Pterygota</taxon>
        <taxon>Neoptera</taxon>
        <taxon>Endopterygota</taxon>
        <taxon>Diptera</taxon>
        <taxon>Nematocera</taxon>
        <taxon>Culicoidea</taxon>
        <taxon>Culicidae</taxon>
        <taxon>Anophelinae</taxon>
        <taxon>Anopheles</taxon>
    </lineage>
</organism>
<dbReference type="InterPro" id="IPR043504">
    <property type="entry name" value="Peptidase_S1_PA_chymotrypsin"/>
</dbReference>